<protein>
    <submittedName>
        <fullName evidence="3">Uncharacterized protein</fullName>
    </submittedName>
</protein>
<feature type="transmembrane region" description="Helical" evidence="1">
    <location>
        <begin position="151"/>
        <end position="173"/>
    </location>
</feature>
<evidence type="ECO:0000313" key="3">
    <source>
        <dbReference type="EMBL" id="CAI9780487.1"/>
    </source>
</evidence>
<keyword evidence="4" id="KW-1185">Reference proteome</keyword>
<feature type="chain" id="PRO_5042099976" evidence="2">
    <location>
        <begin position="20"/>
        <end position="303"/>
    </location>
</feature>
<dbReference type="AlphaFoldDB" id="A0AAD2A8N3"/>
<evidence type="ECO:0000256" key="2">
    <source>
        <dbReference type="SAM" id="SignalP"/>
    </source>
</evidence>
<organism evidence="3 4">
    <name type="scientific">Fraxinus pennsylvanica</name>
    <dbReference type="NCBI Taxonomy" id="56036"/>
    <lineage>
        <taxon>Eukaryota</taxon>
        <taxon>Viridiplantae</taxon>
        <taxon>Streptophyta</taxon>
        <taxon>Embryophyta</taxon>
        <taxon>Tracheophyta</taxon>
        <taxon>Spermatophyta</taxon>
        <taxon>Magnoliopsida</taxon>
        <taxon>eudicotyledons</taxon>
        <taxon>Gunneridae</taxon>
        <taxon>Pentapetalae</taxon>
        <taxon>asterids</taxon>
        <taxon>lamiids</taxon>
        <taxon>Lamiales</taxon>
        <taxon>Oleaceae</taxon>
        <taxon>Oleeae</taxon>
        <taxon>Fraxinus</taxon>
    </lineage>
</organism>
<keyword evidence="1" id="KW-0472">Membrane</keyword>
<gene>
    <name evidence="3" type="ORF">FPE_LOCUS27917</name>
</gene>
<evidence type="ECO:0000256" key="1">
    <source>
        <dbReference type="SAM" id="Phobius"/>
    </source>
</evidence>
<keyword evidence="2" id="KW-0732">Signal</keyword>
<keyword evidence="1" id="KW-1133">Transmembrane helix</keyword>
<reference evidence="3" key="1">
    <citation type="submission" date="2023-05" db="EMBL/GenBank/DDBJ databases">
        <authorList>
            <person name="Huff M."/>
        </authorList>
    </citation>
    <scope>NUCLEOTIDE SEQUENCE</scope>
</reference>
<dbReference type="EMBL" id="OU503052">
    <property type="protein sequence ID" value="CAI9780487.1"/>
    <property type="molecule type" value="Genomic_DNA"/>
</dbReference>
<dbReference type="Proteomes" id="UP000834106">
    <property type="component" value="Chromosome 17"/>
</dbReference>
<accession>A0AAD2A8N3</accession>
<keyword evidence="1" id="KW-0812">Transmembrane</keyword>
<sequence length="303" mass="33812">MAFVIASVVFLLIVSTIFGASMATVHQFSTTTLNFIMFYECQPKIMRHAHPQHHFPASTVEAIQSRFRPLEIFTSSVASQATAKLDRKFLSWSQATLLHRAQTWTSDYSGLVAIGLLPALREKLAGEYSINIQLLQHSFVPFLLQKVQLRIVAMAFVIASVVFLLIVSTIFGASMAAVHQFSTTTLNFIMFYECQLKIMRHAHPQYHFPASTVEAIQSRFRLSKIFTSSVASQATAKLDRKFLSWSQATVLHRAVRNTPPIGGGQNFPGRDPTKTNSVTCRLSSSKLGLLIILGSSLLDFYLH</sequence>
<evidence type="ECO:0000313" key="4">
    <source>
        <dbReference type="Proteomes" id="UP000834106"/>
    </source>
</evidence>
<name>A0AAD2A8N3_9LAMI</name>
<feature type="signal peptide" evidence="2">
    <location>
        <begin position="1"/>
        <end position="19"/>
    </location>
</feature>
<proteinExistence type="predicted"/>